<feature type="signal peptide" evidence="1">
    <location>
        <begin position="1"/>
        <end position="20"/>
    </location>
</feature>
<sequence length="156" mass="15924">MKTKHVLGGLLISLAVTSCASHSGSPVPIANDPTTKAVAPFSLSGSVFVRQRMAIPANAALTVTLSDASGGPGQTKVIAQQVQTLSGKQSPFNYVLPLQGVQLGANSQALLTAAITLNGKVIFASDQLQPITSVASQKKDINLVAVPQVALPVTAQ</sequence>
<dbReference type="EMBL" id="FOGC01000006">
    <property type="protein sequence ID" value="SEQ73924.1"/>
    <property type="molecule type" value="Genomic_DNA"/>
</dbReference>
<dbReference type="InterPro" id="IPR053196">
    <property type="entry name" value="Lipoprotein_YbaY-like"/>
</dbReference>
<evidence type="ECO:0000313" key="2">
    <source>
        <dbReference type="EMBL" id="SEQ73924.1"/>
    </source>
</evidence>
<accession>A0A1H9IH64</accession>
<reference evidence="3" key="1">
    <citation type="submission" date="2016-10" db="EMBL/GenBank/DDBJ databases">
        <authorList>
            <person name="Varghese N."/>
            <person name="Submissions S."/>
        </authorList>
    </citation>
    <scope>NUCLEOTIDE SEQUENCE [LARGE SCALE GENOMIC DNA]</scope>
    <source>
        <strain evidence="3">8N4</strain>
    </source>
</reference>
<proteinExistence type="predicted"/>
<dbReference type="PANTHER" id="PTHR38013:SF1">
    <property type="entry name" value="GLYCOPROTEIN_POLYSACCHARIDE METABOLISM"/>
    <property type="match status" value="1"/>
</dbReference>
<dbReference type="InterPro" id="IPR039366">
    <property type="entry name" value="Pilotin"/>
</dbReference>
<dbReference type="STRING" id="988801.SAMN05216522_10647"/>
<dbReference type="RefSeq" id="WP_092675545.1">
    <property type="nucleotide sequence ID" value="NZ_FOGC01000006.1"/>
</dbReference>
<protein>
    <submittedName>
        <fullName evidence="2">Putative lipoprotein</fullName>
    </submittedName>
</protein>
<dbReference type="Proteomes" id="UP000242515">
    <property type="component" value="Unassembled WGS sequence"/>
</dbReference>
<evidence type="ECO:0000256" key="1">
    <source>
        <dbReference type="SAM" id="SignalP"/>
    </source>
</evidence>
<feature type="chain" id="PRO_5017202865" evidence="1">
    <location>
        <begin position="21"/>
        <end position="156"/>
    </location>
</feature>
<evidence type="ECO:0000313" key="3">
    <source>
        <dbReference type="Proteomes" id="UP000242515"/>
    </source>
</evidence>
<gene>
    <name evidence="2" type="ORF">SAMN05216522_10647</name>
</gene>
<keyword evidence="1" id="KW-0732">Signal</keyword>
<dbReference type="Pfam" id="PF09619">
    <property type="entry name" value="YscW"/>
    <property type="match status" value="1"/>
</dbReference>
<keyword evidence="3" id="KW-1185">Reference proteome</keyword>
<name>A0A1H9IH64_9GAMM</name>
<dbReference type="AlphaFoldDB" id="A0A1H9IH64"/>
<dbReference type="OrthoDB" id="5348860at2"/>
<organism evidence="2 3">
    <name type="scientific">Rosenbergiella nectarea</name>
    <dbReference type="NCBI Taxonomy" id="988801"/>
    <lineage>
        <taxon>Bacteria</taxon>
        <taxon>Pseudomonadati</taxon>
        <taxon>Pseudomonadota</taxon>
        <taxon>Gammaproteobacteria</taxon>
        <taxon>Enterobacterales</taxon>
        <taxon>Erwiniaceae</taxon>
        <taxon>Rosenbergiella</taxon>
    </lineage>
</organism>
<dbReference type="PANTHER" id="PTHR38013">
    <property type="entry name" value="GLYCOPROTEIN/POLYSACCHARIDE METABOLISM"/>
    <property type="match status" value="1"/>
</dbReference>
<keyword evidence="2" id="KW-0449">Lipoprotein</keyword>
<dbReference type="PROSITE" id="PS51257">
    <property type="entry name" value="PROKAR_LIPOPROTEIN"/>
    <property type="match status" value="1"/>
</dbReference>